<reference evidence="2 3" key="1">
    <citation type="submission" date="2015-01" db="EMBL/GenBank/DDBJ databases">
        <title>Evolution of Trichinella species and genotypes.</title>
        <authorList>
            <person name="Korhonen P.K."/>
            <person name="Edoardo P."/>
            <person name="Giuseppe L.R."/>
            <person name="Gasser R.B."/>
        </authorList>
    </citation>
    <scope>NUCLEOTIDE SEQUENCE [LARGE SCALE GENOMIC DNA]</scope>
    <source>
        <strain evidence="2">ISS3</strain>
    </source>
</reference>
<accession>A0A0V1AQF0</accession>
<sequence length="46" mass="5365">MSLDATLKLRFPQVLKFFLVTPGKEELSRFHSVHSAVLQNLFLSYR</sequence>
<dbReference type="AlphaFoldDB" id="A0A0V1AQF0"/>
<evidence type="ECO:0000313" key="3">
    <source>
        <dbReference type="Proteomes" id="UP000054776"/>
    </source>
</evidence>
<comment type="caution">
    <text evidence="2">The sequence shown here is derived from an EMBL/GenBank/DDBJ whole genome shotgun (WGS) entry which is preliminary data.</text>
</comment>
<dbReference type="EMBL" id="JYDH01000294">
    <property type="protein sequence ID" value="KRY27030.1"/>
    <property type="molecule type" value="Genomic_DNA"/>
</dbReference>
<protein>
    <submittedName>
        <fullName evidence="2">Uncharacterized protein</fullName>
    </submittedName>
</protein>
<name>A0A0V1AQF0_TRISP</name>
<organism evidence="2 3">
    <name type="scientific">Trichinella spiralis</name>
    <name type="common">Trichina worm</name>
    <dbReference type="NCBI Taxonomy" id="6334"/>
    <lineage>
        <taxon>Eukaryota</taxon>
        <taxon>Metazoa</taxon>
        <taxon>Ecdysozoa</taxon>
        <taxon>Nematoda</taxon>
        <taxon>Enoplea</taxon>
        <taxon>Dorylaimia</taxon>
        <taxon>Trichinellida</taxon>
        <taxon>Trichinellidae</taxon>
        <taxon>Trichinella</taxon>
    </lineage>
</organism>
<keyword evidence="3" id="KW-1185">Reference proteome</keyword>
<evidence type="ECO:0000313" key="2">
    <source>
        <dbReference type="EMBL" id="KRY27030.1"/>
    </source>
</evidence>
<dbReference type="InParanoid" id="A0A0V1AQF0"/>
<dbReference type="Proteomes" id="UP000054776">
    <property type="component" value="Unassembled WGS sequence"/>
</dbReference>
<evidence type="ECO:0000313" key="1">
    <source>
        <dbReference type="EMBL" id="KRY25593.1"/>
    </source>
</evidence>
<gene>
    <name evidence="1" type="ORF">T01_610</name>
    <name evidence="2" type="ORF">T01_6493</name>
</gene>
<dbReference type="EMBL" id="JYDH01000847">
    <property type="protein sequence ID" value="KRY25593.1"/>
    <property type="molecule type" value="Genomic_DNA"/>
</dbReference>
<proteinExistence type="predicted"/>